<dbReference type="Proteomes" id="UP001165083">
    <property type="component" value="Unassembled WGS sequence"/>
</dbReference>
<proteinExistence type="predicted"/>
<sequence length="166" mass="17360">MATAQDDSQTVMMSPCEALVGSVVGCAQLLKLRMFILSSSWTAYLGSYHTKYVGVLWELDTQDTNSSHVGVLCVYKSSTHYKVNFSEFVVVVADEPVVPVPAVLAAVEVMSPAVADPVIEAPVVPVVAAAPVVLVPEAALEVPAVVGRGFIDAQDTNVGAVGVLCV</sequence>
<reference evidence="1" key="1">
    <citation type="submission" date="2023-04" db="EMBL/GenBank/DDBJ databases">
        <title>Phytophthora lilii NBRC 32176.</title>
        <authorList>
            <person name="Ichikawa N."/>
            <person name="Sato H."/>
            <person name="Tonouchi N."/>
        </authorList>
    </citation>
    <scope>NUCLEOTIDE SEQUENCE</scope>
    <source>
        <strain evidence="1">NBRC 32176</strain>
    </source>
</reference>
<accession>A0A9W6XIJ4</accession>
<comment type="caution">
    <text evidence="1">The sequence shown here is derived from an EMBL/GenBank/DDBJ whole genome shotgun (WGS) entry which is preliminary data.</text>
</comment>
<evidence type="ECO:0000313" key="1">
    <source>
        <dbReference type="EMBL" id="GMF39270.1"/>
    </source>
</evidence>
<name>A0A9W6XIJ4_9STRA</name>
<dbReference type="AlphaFoldDB" id="A0A9W6XIJ4"/>
<gene>
    <name evidence="1" type="ORF">Plil01_001627300</name>
</gene>
<keyword evidence="2" id="KW-1185">Reference proteome</keyword>
<organism evidence="1 2">
    <name type="scientific">Phytophthora lilii</name>
    <dbReference type="NCBI Taxonomy" id="2077276"/>
    <lineage>
        <taxon>Eukaryota</taxon>
        <taxon>Sar</taxon>
        <taxon>Stramenopiles</taxon>
        <taxon>Oomycota</taxon>
        <taxon>Peronosporomycetes</taxon>
        <taxon>Peronosporales</taxon>
        <taxon>Peronosporaceae</taxon>
        <taxon>Phytophthora</taxon>
    </lineage>
</organism>
<evidence type="ECO:0000313" key="2">
    <source>
        <dbReference type="Proteomes" id="UP001165083"/>
    </source>
</evidence>
<protein>
    <submittedName>
        <fullName evidence="1">Unnamed protein product</fullName>
    </submittedName>
</protein>
<dbReference type="EMBL" id="BSXW01001803">
    <property type="protein sequence ID" value="GMF39270.1"/>
    <property type="molecule type" value="Genomic_DNA"/>
</dbReference>